<feature type="region of interest" description="Disordered" evidence="6">
    <location>
        <begin position="1472"/>
        <end position="1494"/>
    </location>
</feature>
<protein>
    <recommendedName>
        <fullName evidence="7">SCD domain-containing protein</fullName>
    </recommendedName>
</protein>
<dbReference type="GO" id="GO:0005634">
    <property type="term" value="C:nucleus"/>
    <property type="evidence" value="ECO:0007669"/>
    <property type="project" value="TreeGrafter"/>
</dbReference>
<keyword evidence="9" id="KW-1185">Reference proteome</keyword>
<dbReference type="SMART" id="SM01332">
    <property type="entry name" value="Cyclin_C"/>
    <property type="match status" value="1"/>
</dbReference>
<dbReference type="InterPro" id="IPR016024">
    <property type="entry name" value="ARM-type_fold"/>
</dbReference>
<dbReference type="InterPro" id="IPR013721">
    <property type="entry name" value="STAG"/>
</dbReference>
<feature type="compositionally biased region" description="Low complexity" evidence="6">
    <location>
        <begin position="2017"/>
        <end position="2028"/>
    </location>
</feature>
<feature type="region of interest" description="Disordered" evidence="6">
    <location>
        <begin position="1691"/>
        <end position="1767"/>
    </location>
</feature>
<name>A0A9P6QFV7_9FUNG</name>
<feature type="compositionally biased region" description="Low complexity" evidence="6">
    <location>
        <begin position="54"/>
        <end position="68"/>
    </location>
</feature>
<feature type="compositionally biased region" description="Low complexity" evidence="6">
    <location>
        <begin position="422"/>
        <end position="449"/>
    </location>
</feature>
<dbReference type="SMART" id="SM00385">
    <property type="entry name" value="CYCLIN"/>
    <property type="match status" value="2"/>
</dbReference>
<dbReference type="GO" id="GO:0003682">
    <property type="term" value="F:chromatin binding"/>
    <property type="evidence" value="ECO:0007669"/>
    <property type="project" value="TreeGrafter"/>
</dbReference>
<feature type="domain" description="SCD" evidence="7">
    <location>
        <begin position="1019"/>
        <end position="1107"/>
    </location>
</feature>
<evidence type="ECO:0000256" key="3">
    <source>
        <dbReference type="ARBA" id="ARBA00023127"/>
    </source>
</evidence>
<feature type="region of interest" description="Disordered" evidence="6">
    <location>
        <begin position="381"/>
        <end position="540"/>
    </location>
</feature>
<dbReference type="Proteomes" id="UP000807716">
    <property type="component" value="Unassembled WGS sequence"/>
</dbReference>
<comment type="caution">
    <text evidence="8">The sequence shown here is derived from an EMBL/GenBank/DDBJ whole genome shotgun (WGS) entry which is preliminary data.</text>
</comment>
<dbReference type="GO" id="GO:0051301">
    <property type="term" value="P:cell division"/>
    <property type="evidence" value="ECO:0007669"/>
    <property type="project" value="UniProtKB-KW"/>
</dbReference>
<dbReference type="Pfam" id="PF24571">
    <property type="entry name" value="HEAT_SCC3-SA"/>
    <property type="match status" value="1"/>
</dbReference>
<dbReference type="GO" id="GO:0019887">
    <property type="term" value="F:protein kinase regulator activity"/>
    <property type="evidence" value="ECO:0007669"/>
    <property type="project" value="UniProtKB-ARBA"/>
</dbReference>
<dbReference type="InterPro" id="IPR039662">
    <property type="entry name" value="Cohesin_Scc3/SA"/>
</dbReference>
<feature type="compositionally biased region" description="Basic residues" evidence="6">
    <location>
        <begin position="527"/>
        <end position="536"/>
    </location>
</feature>
<evidence type="ECO:0000313" key="9">
    <source>
        <dbReference type="Proteomes" id="UP000807716"/>
    </source>
</evidence>
<gene>
    <name evidence="8" type="ORF">DFQ27_008668</name>
</gene>
<dbReference type="GO" id="GO:0000785">
    <property type="term" value="C:chromatin"/>
    <property type="evidence" value="ECO:0007669"/>
    <property type="project" value="TreeGrafter"/>
</dbReference>
<evidence type="ECO:0000259" key="7">
    <source>
        <dbReference type="PROSITE" id="PS51425"/>
    </source>
</evidence>
<comment type="similarity">
    <text evidence="1 5">Belongs to the cyclin family.</text>
</comment>
<dbReference type="SUPFAM" id="SSF47954">
    <property type="entry name" value="Cyclin-like"/>
    <property type="match status" value="2"/>
</dbReference>
<feature type="region of interest" description="Disordered" evidence="6">
    <location>
        <begin position="1272"/>
        <end position="1301"/>
    </location>
</feature>
<dbReference type="InterPro" id="IPR048258">
    <property type="entry name" value="Cyclins_cyclin-box"/>
</dbReference>
<sequence>MNGIVRVDSHLGLVMPVKKKPATAYSSPIKGHGRPMRPTLGSAPGCAVPGVASNNNNNTNNTNTNNYNSGPNGFTKKQADYLLELEYKDEIFQYMKQMERETMPVPEHMDLQPELTWDLRPLLVDFLIEIHNHFHLQPETLYLAMNMMDRYLSKRVVYKKHYQLVGMTSLWISSKYEDSKEKLPSVSQLCKLCSNTYDEAAFITMERHILKTLDYNLGHPTAEAFLKKDLEFSGTDDTGVRHVAQFLMELSLFQRCFLSFGSSTIASAALFLARNICRKQIVIPTDTNVFSCIQYLDNSLTNVSKTVHEKYARTRLSNASVVVKDWVDAGGRAMIQPISPSECSNPSLWTLSNMLWQPPSPIPTSFPAAAAAAAAVAAASAQGGNGGSGNTPGNGGAPTVAENGGGNQREAGYYSQNAYHGPPQQTQQPQQQQQQTQQQPHSQAPPTAQVQPSSQHTQSRSSAQVPPPPPPQQQQQQQQPQPSQPPQPSQSTQPSQQPPPPPPHHSHASRQHSHSHSSMGHHPPPAPHHHHAHHQRSVSGISAHHVNYASLPQQPQPAVITHQTHYEIRPMNTECSSRVESGMGDSTRRSSRQRHQPTRLINDPAVTTAKKTASGKQQAAPRGKGKAVATTKSRKAVQDDGEESSEDAQSGEDEDEDEDDVDDEDKEDEVEEDSESSSSSSSEEEEEEEEEQDFDDDGDDDGDDSDFEDAMRKPKKTSAKTNNITTKGKGRSGGRPKIDRIPVIRRPKEKASGSSSGQAARGSSSKTGKAKKTSKASRTIGQRDHENEDAGGESAIYDAIVSGQVALDMEATQWCEKYEESPQEALLDLVNLLIRCCGCTQMLTLDELADQDRMVETLEDVLGRYKETTTNFDYPMVSKQKEFKKFKKNLLEFLTRLIRKAQADFLYVENDKGAQNGGGGGGTFMNTLLTWTISLSSTTFRPFRHTASVVALHVATCLVEMAAELEDDLNTSSRQLAAAQKSKGSSTIKVGQLRKAVNGAQAHKKMTLKWIEDIFVSVFVMRCRDVDPLVRVECVRELGLWMAKHPDQFLSTAYLRYIGWLVTDKASMVRTESLRALSKLYELDQHQHHANTLRPTMTRLMDKLVGLALGDADLNVRLAAIRLLTLADQHGQLETEDQQRVASMIFCTQPKIRKALAKFIQGRVAEDEVAKRIAECEMHVDANANAADPQAGLKKDWIELKSLASFFVKVGQQLAAAAENEQVSKEAARVRMIDEAKTGRIALAVEALWSDMEILKNWKTITEYLLQDHTSGEGNKTVTASTSAITSSSSSSSSTTTSPTNVGLSSLTADYRLEDEEEAVLLEVLVASIQLTLKPPVVFGFQRDKTKMEAQQAEAANEVGRYLVHALPQLFVKYGVDENGIQSVLAIPQLLSLNVYVDLRMMTAYEELVAEVIKVYQKHVNPSVLSNAARTLRKMQEYEMLRASNEVPLQGLCTWVLDQFLITCPGADHHQKRRPLFEKEEEGEASIRNSEEREKLTSPDLLAAVARFEQLVKHLDMTANKSGAIQRETFEGLLRVIELGSSLQLRGNEEEDAVTEMVMSAMSIGFLWISWLCRGLLSRHGAQESKDWTEAEASEMKEMRDGLIRLLQRMVTVRVMSSSGETTRTVDPKIRRKAFQTMGDLYWLFGSDMFHASQGPHRHSLWLRCDESTQEGCEQFVRSELELWEQKLSEHKAKLRRTRNKTTHSLEMDMEVDQDEDEDNEDESSGGEGPSTSSLGKNKTKNKSKSNNNSKKKKRAAANFDEPLSDVEAEDEIERAALLDAEQGKLSGDNKYEMFGTVLSYMRQLMLRDLDMKHAVAVVSQYGRFGGEYDEGVKRVVTAIKQGAMEGQYASDRLRKMEAFMSQVVVESLKESYERVMDNKVRSFQATTAALAKMLVGVITPPGFLKTKRASVAPRLIWEVQRQGIQYVVDKMAGFALIDDEERMAKMTGFFEVLGQLLFGIHAESAEVKKTQELLQSELSDRSIVVREGREWEPLRTYQARLDKLLSKATVDQATAAAAATTTTTPATEAEKKDVEMADATEETNENKDGEGSTPPPPSPTMVRKRQLLEVEDEEMEGGGAGELAAATEDAQADKALPDAYSDDESLTNRRLSAIRKETKRLKLDA</sequence>
<feature type="compositionally biased region" description="Acidic residues" evidence="6">
    <location>
        <begin position="682"/>
        <end position="708"/>
    </location>
</feature>
<accession>A0A9P6QFV7</accession>
<feature type="region of interest" description="Disordered" evidence="6">
    <location>
        <begin position="571"/>
        <end position="793"/>
    </location>
</feature>
<dbReference type="SUPFAM" id="SSF48371">
    <property type="entry name" value="ARM repeat"/>
    <property type="match status" value="1"/>
</dbReference>
<evidence type="ECO:0000256" key="2">
    <source>
        <dbReference type="ARBA" id="ARBA00022618"/>
    </source>
</evidence>
<dbReference type="InterPro" id="IPR004367">
    <property type="entry name" value="Cyclin_C-dom"/>
</dbReference>
<dbReference type="PROSITE" id="PS51425">
    <property type="entry name" value="SCD"/>
    <property type="match status" value="1"/>
</dbReference>
<dbReference type="GO" id="GO:0007062">
    <property type="term" value="P:sister chromatid cohesion"/>
    <property type="evidence" value="ECO:0007669"/>
    <property type="project" value="UniProtKB-ARBA"/>
</dbReference>
<dbReference type="InterPro" id="IPR006671">
    <property type="entry name" value="Cyclin_N"/>
</dbReference>
<dbReference type="InterPro" id="IPR013763">
    <property type="entry name" value="Cyclin-like_dom"/>
</dbReference>
<evidence type="ECO:0000256" key="6">
    <source>
        <dbReference type="SAM" id="MobiDB-lite"/>
    </source>
</evidence>
<evidence type="ECO:0000313" key="8">
    <source>
        <dbReference type="EMBL" id="KAG0267527.1"/>
    </source>
</evidence>
<feature type="region of interest" description="Disordered" evidence="6">
    <location>
        <begin position="2017"/>
        <end position="2106"/>
    </location>
</feature>
<feature type="compositionally biased region" description="Low complexity" evidence="6">
    <location>
        <begin position="1279"/>
        <end position="1298"/>
    </location>
</feature>
<feature type="compositionally biased region" description="Acidic residues" evidence="6">
    <location>
        <begin position="1708"/>
        <end position="1725"/>
    </location>
</feature>
<dbReference type="InterPro" id="IPR011989">
    <property type="entry name" value="ARM-like"/>
</dbReference>
<keyword evidence="4" id="KW-0131">Cell cycle</keyword>
<proteinExistence type="inferred from homology"/>
<evidence type="ECO:0000256" key="4">
    <source>
        <dbReference type="ARBA" id="ARBA00023306"/>
    </source>
</evidence>
<feature type="compositionally biased region" description="Basic residues" evidence="6">
    <location>
        <begin position="504"/>
        <end position="515"/>
    </location>
</feature>
<dbReference type="CDD" id="cd20537">
    <property type="entry name" value="CYCLIN_CCNO-like_rpt2"/>
    <property type="match status" value="1"/>
</dbReference>
<feature type="compositionally biased region" description="Gly residues" evidence="6">
    <location>
        <begin position="383"/>
        <end position="396"/>
    </location>
</feature>
<keyword evidence="3 5" id="KW-0195">Cyclin</keyword>
<dbReference type="PROSITE" id="PS00292">
    <property type="entry name" value="CYCLINS"/>
    <property type="match status" value="1"/>
</dbReference>
<evidence type="ECO:0000256" key="1">
    <source>
        <dbReference type="ARBA" id="ARBA00008742"/>
    </source>
</evidence>
<dbReference type="Pfam" id="PF02984">
    <property type="entry name" value="Cyclin_C"/>
    <property type="match status" value="1"/>
</dbReference>
<dbReference type="InterPro" id="IPR056396">
    <property type="entry name" value="HEAT_SCC3-SA"/>
</dbReference>
<feature type="compositionally biased region" description="Acidic residues" evidence="6">
    <location>
        <begin position="639"/>
        <end position="675"/>
    </location>
</feature>
<keyword evidence="2" id="KW-0132">Cell division</keyword>
<dbReference type="Gene3D" id="1.10.472.10">
    <property type="entry name" value="Cyclin-like"/>
    <property type="match status" value="2"/>
</dbReference>
<dbReference type="PANTHER" id="PTHR11199">
    <property type="entry name" value="STROMAL ANTIGEN"/>
    <property type="match status" value="1"/>
</dbReference>
<dbReference type="GO" id="GO:0051726">
    <property type="term" value="P:regulation of cell cycle"/>
    <property type="evidence" value="ECO:0007669"/>
    <property type="project" value="UniProtKB-ARBA"/>
</dbReference>
<feature type="compositionally biased region" description="Low complexity" evidence="6">
    <location>
        <begin position="752"/>
        <end position="767"/>
    </location>
</feature>
<evidence type="ECO:0000256" key="5">
    <source>
        <dbReference type="RuleBase" id="RU000383"/>
    </source>
</evidence>
<reference evidence="8" key="1">
    <citation type="journal article" date="2020" name="Fungal Divers.">
        <title>Resolving the Mortierellaceae phylogeny through synthesis of multi-gene phylogenetics and phylogenomics.</title>
        <authorList>
            <person name="Vandepol N."/>
            <person name="Liber J."/>
            <person name="Desiro A."/>
            <person name="Na H."/>
            <person name="Kennedy M."/>
            <person name="Barry K."/>
            <person name="Grigoriev I.V."/>
            <person name="Miller A.N."/>
            <person name="O'Donnell K."/>
            <person name="Stajich J.E."/>
            <person name="Bonito G."/>
        </authorList>
    </citation>
    <scope>NUCLEOTIDE SEQUENCE</scope>
    <source>
        <strain evidence="8">BC1065</strain>
    </source>
</reference>
<dbReference type="Pfam" id="PF00134">
    <property type="entry name" value="Cyclin_N"/>
    <property type="match status" value="1"/>
</dbReference>
<feature type="region of interest" description="Disordered" evidence="6">
    <location>
        <begin position="23"/>
        <end position="71"/>
    </location>
</feature>
<dbReference type="PANTHER" id="PTHR11199:SF0">
    <property type="entry name" value="LD34181P-RELATED"/>
    <property type="match status" value="1"/>
</dbReference>
<feature type="compositionally biased region" description="Basic residues" evidence="6">
    <location>
        <begin position="1738"/>
        <end position="1756"/>
    </location>
</feature>
<dbReference type="Gene3D" id="1.25.10.10">
    <property type="entry name" value="Leucine-rich Repeat Variant"/>
    <property type="match status" value="1"/>
</dbReference>
<dbReference type="Pfam" id="PF08514">
    <property type="entry name" value="STAG"/>
    <property type="match status" value="1"/>
</dbReference>
<feature type="compositionally biased region" description="Basic residues" evidence="6">
    <location>
        <begin position="1693"/>
        <end position="1702"/>
    </location>
</feature>
<dbReference type="Pfam" id="PF21581">
    <property type="entry name" value="SCD"/>
    <property type="match status" value="1"/>
</dbReference>
<dbReference type="EMBL" id="JAAAJB010000074">
    <property type="protein sequence ID" value="KAG0267527.1"/>
    <property type="molecule type" value="Genomic_DNA"/>
</dbReference>
<dbReference type="OrthoDB" id="498590at2759"/>
<dbReference type="InterPro" id="IPR020839">
    <property type="entry name" value="SCD"/>
</dbReference>
<dbReference type="FunFam" id="1.10.472.10:FF:000010">
    <property type="entry name" value="G1/S-specific cyclin Cln1"/>
    <property type="match status" value="1"/>
</dbReference>
<organism evidence="8 9">
    <name type="scientific">Actinomortierella ambigua</name>
    <dbReference type="NCBI Taxonomy" id="1343610"/>
    <lineage>
        <taxon>Eukaryota</taxon>
        <taxon>Fungi</taxon>
        <taxon>Fungi incertae sedis</taxon>
        <taxon>Mucoromycota</taxon>
        <taxon>Mortierellomycotina</taxon>
        <taxon>Mortierellomycetes</taxon>
        <taxon>Mortierellales</taxon>
        <taxon>Mortierellaceae</taxon>
        <taxon>Actinomortierella</taxon>
    </lineage>
</organism>
<dbReference type="InterPro" id="IPR036915">
    <property type="entry name" value="Cyclin-like_sf"/>
</dbReference>
<dbReference type="GO" id="GO:0008278">
    <property type="term" value="C:cohesin complex"/>
    <property type="evidence" value="ECO:0007669"/>
    <property type="project" value="TreeGrafter"/>
</dbReference>